<proteinExistence type="predicted"/>
<evidence type="ECO:0000313" key="2">
    <source>
        <dbReference type="EMBL" id="CDJ46849.1"/>
    </source>
</evidence>
<feature type="region of interest" description="Disordered" evidence="1">
    <location>
        <begin position="63"/>
        <end position="86"/>
    </location>
</feature>
<sequence>MPGPENSGPAANHPPRQASNRDGRSILRDNTEETPEERLLRMQEHFQKVVEFTLHRLASTFDRSLSSSDRRGGAFRAPPDFNGERPKDWLMQISQYYNALQMNVAEGAMIKAKPFQRCAENGIQSLKQRQRKQMMTQYHSLCMQKGVKGLDRFQKEADVKEDPPFEKQRTAELKELPRNAGPGDEEWGAGICPTGRKPSRTDGRNRQPHLQQPTETDT</sequence>
<dbReference type="EMBL" id="HG710509">
    <property type="protein sequence ID" value="CDJ46849.1"/>
    <property type="molecule type" value="Genomic_DNA"/>
</dbReference>
<protein>
    <submittedName>
        <fullName evidence="2">Uncharacterized protein</fullName>
    </submittedName>
</protein>
<name>U6LE54_9EIME</name>
<accession>U6LE54</accession>
<keyword evidence="3" id="KW-1185">Reference proteome</keyword>
<feature type="region of interest" description="Disordered" evidence="1">
    <location>
        <begin position="1"/>
        <end position="37"/>
    </location>
</feature>
<feature type="region of interest" description="Disordered" evidence="1">
    <location>
        <begin position="156"/>
        <end position="218"/>
    </location>
</feature>
<dbReference type="AlphaFoldDB" id="U6LE54"/>
<gene>
    <name evidence="2" type="ORF">EBH_0069060</name>
</gene>
<organism evidence="2 3">
    <name type="scientific">Eimeria brunetti</name>
    <dbReference type="NCBI Taxonomy" id="51314"/>
    <lineage>
        <taxon>Eukaryota</taxon>
        <taxon>Sar</taxon>
        <taxon>Alveolata</taxon>
        <taxon>Apicomplexa</taxon>
        <taxon>Conoidasida</taxon>
        <taxon>Coccidia</taxon>
        <taxon>Eucoccidiorida</taxon>
        <taxon>Eimeriorina</taxon>
        <taxon>Eimeriidae</taxon>
        <taxon>Eimeria</taxon>
    </lineage>
</organism>
<reference evidence="2" key="2">
    <citation type="submission" date="2013-10" db="EMBL/GenBank/DDBJ databases">
        <authorList>
            <person name="Aslett M."/>
        </authorList>
    </citation>
    <scope>NUCLEOTIDE SEQUENCE [LARGE SCALE GENOMIC DNA]</scope>
    <source>
        <strain evidence="2">Houghton</strain>
    </source>
</reference>
<evidence type="ECO:0000256" key="1">
    <source>
        <dbReference type="SAM" id="MobiDB-lite"/>
    </source>
</evidence>
<dbReference type="VEuPathDB" id="ToxoDB:EBH_0069060"/>
<reference evidence="2" key="1">
    <citation type="submission" date="2013-10" db="EMBL/GenBank/DDBJ databases">
        <title>Genomic analysis of the causative agents of coccidiosis in chickens.</title>
        <authorList>
            <person name="Reid A.J."/>
            <person name="Blake D."/>
            <person name="Billington K."/>
            <person name="Browne H."/>
            <person name="Dunn M."/>
            <person name="Hung S."/>
            <person name="Kawahara F."/>
            <person name="Miranda-Saavedra D."/>
            <person name="Mourier T."/>
            <person name="Nagra H."/>
            <person name="Otto T.D."/>
            <person name="Rawlings N."/>
            <person name="Sanchez A."/>
            <person name="Sanders M."/>
            <person name="Subramaniam C."/>
            <person name="Tay Y."/>
            <person name="Dear P."/>
            <person name="Doerig C."/>
            <person name="Gruber A."/>
            <person name="Parkinson J."/>
            <person name="Shirley M."/>
            <person name="Wan K.L."/>
            <person name="Berriman M."/>
            <person name="Tomley F."/>
            <person name="Pain A."/>
        </authorList>
    </citation>
    <scope>NUCLEOTIDE SEQUENCE [LARGE SCALE GENOMIC DNA]</scope>
    <source>
        <strain evidence="2">Houghton</strain>
    </source>
</reference>
<feature type="compositionally biased region" description="Basic and acidic residues" evidence="1">
    <location>
        <begin position="19"/>
        <end position="37"/>
    </location>
</feature>
<feature type="compositionally biased region" description="Basic and acidic residues" evidence="1">
    <location>
        <begin position="156"/>
        <end position="177"/>
    </location>
</feature>
<feature type="compositionally biased region" description="Polar residues" evidence="1">
    <location>
        <begin position="208"/>
        <end position="218"/>
    </location>
</feature>
<evidence type="ECO:0000313" key="3">
    <source>
        <dbReference type="Proteomes" id="UP000030750"/>
    </source>
</evidence>
<dbReference type="Proteomes" id="UP000030750">
    <property type="component" value="Unassembled WGS sequence"/>
</dbReference>